<dbReference type="AlphaFoldDB" id="A9BC01"/>
<dbReference type="eggNOG" id="ENOG50321WH">
    <property type="taxonomic scope" value="Bacteria"/>
</dbReference>
<protein>
    <submittedName>
        <fullName evidence="2">Uncharacterized protein</fullName>
    </submittedName>
</protein>
<reference evidence="2 3" key="1">
    <citation type="journal article" date="2007" name="PLoS Genet.">
        <title>Patterns and implications of gene gain and loss in the evolution of Prochlorococcus.</title>
        <authorList>
            <person name="Kettler G.C."/>
            <person name="Martiny A.C."/>
            <person name="Huang K."/>
            <person name="Zucker J."/>
            <person name="Coleman M.L."/>
            <person name="Rodrigue S."/>
            <person name="Chen F."/>
            <person name="Lapidus A."/>
            <person name="Ferriera S."/>
            <person name="Johnson J."/>
            <person name="Steglich C."/>
            <person name="Church G.M."/>
            <person name="Richardson P."/>
            <person name="Chisholm S.W."/>
        </authorList>
    </citation>
    <scope>NUCLEOTIDE SEQUENCE [LARGE SCALE GENOMIC DNA]</scope>
    <source>
        <strain evidence="3">MIT 9211</strain>
    </source>
</reference>
<gene>
    <name evidence="2" type="ordered locus">P9211_14321</name>
</gene>
<dbReference type="KEGG" id="pmj:P9211_14321"/>
<evidence type="ECO:0000256" key="1">
    <source>
        <dbReference type="SAM" id="Phobius"/>
    </source>
</evidence>
<sequence length="68" mass="7452">MNGILLSLNAKEWFYYLYQHIHQPMAEQKGKELATVSVYLNTGIVAGLVGLGFVGAALVFGVLTLIIR</sequence>
<feature type="transmembrane region" description="Helical" evidence="1">
    <location>
        <begin position="44"/>
        <end position="67"/>
    </location>
</feature>
<keyword evidence="3" id="KW-1185">Reference proteome</keyword>
<proteinExistence type="predicted"/>
<keyword evidence="1" id="KW-0472">Membrane</keyword>
<keyword evidence="1" id="KW-1133">Transmembrane helix</keyword>
<dbReference type="EMBL" id="CP000878">
    <property type="protein sequence ID" value="ABX09363.1"/>
    <property type="molecule type" value="Genomic_DNA"/>
</dbReference>
<name>A9BC01_PROM4</name>
<dbReference type="HOGENOM" id="CLU_2790636_0_0_3"/>
<evidence type="ECO:0000313" key="3">
    <source>
        <dbReference type="Proteomes" id="UP000000788"/>
    </source>
</evidence>
<organism evidence="2 3">
    <name type="scientific">Prochlorococcus marinus (strain MIT 9211)</name>
    <dbReference type="NCBI Taxonomy" id="93059"/>
    <lineage>
        <taxon>Bacteria</taxon>
        <taxon>Bacillati</taxon>
        <taxon>Cyanobacteriota</taxon>
        <taxon>Cyanophyceae</taxon>
        <taxon>Synechococcales</taxon>
        <taxon>Prochlorococcaceae</taxon>
        <taxon>Prochlorococcus</taxon>
    </lineage>
</organism>
<accession>A9BC01</accession>
<keyword evidence="1" id="KW-0812">Transmembrane</keyword>
<evidence type="ECO:0000313" key="2">
    <source>
        <dbReference type="EMBL" id="ABX09363.1"/>
    </source>
</evidence>
<dbReference type="Proteomes" id="UP000000788">
    <property type="component" value="Chromosome"/>
</dbReference>